<reference evidence="2 3" key="1">
    <citation type="submission" date="2019-03" db="EMBL/GenBank/DDBJ databases">
        <title>Single cell metagenomics reveals metabolic interactions within the superorganism composed of flagellate Streblomastix strix and complex community of Bacteroidetes bacteria on its surface.</title>
        <authorList>
            <person name="Treitli S.C."/>
            <person name="Kolisko M."/>
            <person name="Husnik F."/>
            <person name="Keeling P."/>
            <person name="Hampl V."/>
        </authorList>
    </citation>
    <scope>NUCLEOTIDE SEQUENCE [LARGE SCALE GENOMIC DNA]</scope>
    <source>
        <strain evidence="2">ST1C</strain>
    </source>
</reference>
<comment type="caution">
    <text evidence="2">The sequence shown here is derived from an EMBL/GenBank/DDBJ whole genome shotgun (WGS) entry which is preliminary data.</text>
</comment>
<feature type="non-terminal residue" evidence="2">
    <location>
        <position position="1"/>
    </location>
</feature>
<organism evidence="2 3">
    <name type="scientific">Streblomastix strix</name>
    <dbReference type="NCBI Taxonomy" id="222440"/>
    <lineage>
        <taxon>Eukaryota</taxon>
        <taxon>Metamonada</taxon>
        <taxon>Preaxostyla</taxon>
        <taxon>Oxymonadida</taxon>
        <taxon>Streblomastigidae</taxon>
        <taxon>Streblomastix</taxon>
    </lineage>
</organism>
<dbReference type="AlphaFoldDB" id="A0A5J4TLE8"/>
<feature type="compositionally biased region" description="Basic and acidic residues" evidence="1">
    <location>
        <begin position="340"/>
        <end position="370"/>
    </location>
</feature>
<dbReference type="EMBL" id="SNRW01029990">
    <property type="protein sequence ID" value="KAA6358355.1"/>
    <property type="molecule type" value="Genomic_DNA"/>
</dbReference>
<evidence type="ECO:0000313" key="2">
    <source>
        <dbReference type="EMBL" id="KAA6358355.1"/>
    </source>
</evidence>
<accession>A0A5J4TLE8</accession>
<proteinExistence type="predicted"/>
<gene>
    <name evidence="2" type="ORF">EZS28_046118</name>
</gene>
<feature type="compositionally biased region" description="Low complexity" evidence="1">
    <location>
        <begin position="209"/>
        <end position="219"/>
    </location>
</feature>
<name>A0A5J4TLE8_9EUKA</name>
<evidence type="ECO:0000313" key="3">
    <source>
        <dbReference type="Proteomes" id="UP000324800"/>
    </source>
</evidence>
<dbReference type="Proteomes" id="UP000324800">
    <property type="component" value="Unassembled WGS sequence"/>
</dbReference>
<protein>
    <submittedName>
        <fullName evidence="2">Uncharacterized protein</fullName>
    </submittedName>
</protein>
<feature type="region of interest" description="Disordered" evidence="1">
    <location>
        <begin position="139"/>
        <end position="160"/>
    </location>
</feature>
<evidence type="ECO:0000256" key="1">
    <source>
        <dbReference type="SAM" id="MobiDB-lite"/>
    </source>
</evidence>
<feature type="compositionally biased region" description="Low complexity" evidence="1">
    <location>
        <begin position="373"/>
        <end position="382"/>
    </location>
</feature>
<feature type="region of interest" description="Disordered" evidence="1">
    <location>
        <begin position="208"/>
        <end position="232"/>
    </location>
</feature>
<feature type="region of interest" description="Disordered" evidence="1">
    <location>
        <begin position="340"/>
        <end position="398"/>
    </location>
</feature>
<sequence>SVDTLLTRIVGFAGELDQELKMLTAQQVMDMTRSKPEIMLPEWAQDLVRKPTPETQLTALLQLLSQLQQQSLNPFAPLNPFYNQPPQQYIQGQQPPQYPFQYSGQLTQYPIQPVQFPIIPPSNPFLTTVNLQQTQMSELRLPNNETRREQQSSSQSSQWMEQAAIQIIERPRQNTTSIRSVHNMLIPPIPAYPQQQAPRIPLLPYTTERNQQQRQSQRQISPPHKRADESEDDDFLDEIIPGMKMPHLPPHMSDIETAQRKWQNRVYDLVRDPSVIKYKNSKWHSKLATQKPFTFRDWREFWSDAGFSLEQINIPHYLSKEYKSQSPHDKSRRNESIRIYEREKQQAIDNGQELKRPRLDEQLFEAEAKKKQNSSNSSSSNSQEIQEDWTGKGNTEVP</sequence>